<dbReference type="Pfam" id="PF03576">
    <property type="entry name" value="Peptidase_S58"/>
    <property type="match status" value="1"/>
</dbReference>
<organism evidence="2 3">
    <name type="scientific">Aspergillus versicolor CBS 583.65</name>
    <dbReference type="NCBI Taxonomy" id="1036611"/>
    <lineage>
        <taxon>Eukaryota</taxon>
        <taxon>Fungi</taxon>
        <taxon>Dikarya</taxon>
        <taxon>Ascomycota</taxon>
        <taxon>Pezizomycotina</taxon>
        <taxon>Eurotiomycetes</taxon>
        <taxon>Eurotiomycetidae</taxon>
        <taxon>Eurotiales</taxon>
        <taxon>Aspergillaceae</taxon>
        <taxon>Aspergillus</taxon>
        <taxon>Aspergillus subgen. Nidulantes</taxon>
    </lineage>
</organism>
<dbReference type="AlphaFoldDB" id="A0A1L9PU48"/>
<evidence type="ECO:0008006" key="4">
    <source>
        <dbReference type="Google" id="ProtNLM"/>
    </source>
</evidence>
<dbReference type="InterPro" id="IPR016117">
    <property type="entry name" value="ArgJ-like_dom_sf"/>
</dbReference>
<sequence>MSSRPRIRDLGYSPGKFTPGPKNSLLDVNGVTVGQVTIHRNPSIHTGLTMIFPRGVKHTRDVPCYAGTHDLNGMGELTGSHAIAEWGYLNTPIALTNTVSVGKVYDGVFRWEFEQAEKSGEDELQAARRMNIPVVGETYDGLLNDISASAIDEHDVYDAIWASKRQDDILEGNHGGGTGMRCHGYKGGTGTSSRIVPGIERDYTLGVLVQANHGQKQDLRIGNVPVYQPQGGRQREVGILVTTLRRIAQHAGMGVTQVGGHCAGRNFSGEIFLALSTGTSPNELATNSSGFDYLPPIETQRVETVKNEVIDSLFYATSEATEEAILNALCKAETLTGLKGRTQEALPVDRVKQLLDKYMVKLDA</sequence>
<evidence type="ECO:0000313" key="2">
    <source>
        <dbReference type="EMBL" id="OJJ05069.1"/>
    </source>
</evidence>
<dbReference type="GeneID" id="63733355"/>
<dbReference type="InterPro" id="IPR005321">
    <property type="entry name" value="Peptidase_S58_DmpA"/>
</dbReference>
<evidence type="ECO:0000256" key="1">
    <source>
        <dbReference type="ARBA" id="ARBA00007068"/>
    </source>
</evidence>
<name>A0A1L9PU48_ASPVE</name>
<dbReference type="PANTHER" id="PTHR36512:SF3">
    <property type="entry name" value="BLR5678 PROTEIN"/>
    <property type="match status" value="1"/>
</dbReference>
<dbReference type="EMBL" id="KV878132">
    <property type="protein sequence ID" value="OJJ05069.1"/>
    <property type="molecule type" value="Genomic_DNA"/>
</dbReference>
<protein>
    <recommendedName>
        <fullName evidence="4">Peptidase S58 DmpA/arginine biosynthesis protein ArgJ</fullName>
    </recommendedName>
</protein>
<keyword evidence="3" id="KW-1185">Reference proteome</keyword>
<dbReference type="SUPFAM" id="SSF56266">
    <property type="entry name" value="DmpA/ArgJ-like"/>
    <property type="match status" value="1"/>
</dbReference>
<evidence type="ECO:0000313" key="3">
    <source>
        <dbReference type="Proteomes" id="UP000184073"/>
    </source>
</evidence>
<dbReference type="GO" id="GO:0004177">
    <property type="term" value="F:aminopeptidase activity"/>
    <property type="evidence" value="ECO:0007669"/>
    <property type="project" value="TreeGrafter"/>
</dbReference>
<reference evidence="3" key="1">
    <citation type="journal article" date="2017" name="Genome Biol.">
        <title>Comparative genomics reveals high biological diversity and specific adaptations in the industrially and medically important fungal genus Aspergillus.</title>
        <authorList>
            <person name="de Vries R.P."/>
            <person name="Riley R."/>
            <person name="Wiebenga A."/>
            <person name="Aguilar-Osorio G."/>
            <person name="Amillis S."/>
            <person name="Uchima C.A."/>
            <person name="Anderluh G."/>
            <person name="Asadollahi M."/>
            <person name="Askin M."/>
            <person name="Barry K."/>
            <person name="Battaglia E."/>
            <person name="Bayram O."/>
            <person name="Benocci T."/>
            <person name="Braus-Stromeyer S.A."/>
            <person name="Caldana C."/>
            <person name="Canovas D."/>
            <person name="Cerqueira G.C."/>
            <person name="Chen F."/>
            <person name="Chen W."/>
            <person name="Choi C."/>
            <person name="Clum A."/>
            <person name="Dos Santos R.A."/>
            <person name="Damasio A.R."/>
            <person name="Diallinas G."/>
            <person name="Emri T."/>
            <person name="Fekete E."/>
            <person name="Flipphi M."/>
            <person name="Freyberg S."/>
            <person name="Gallo A."/>
            <person name="Gournas C."/>
            <person name="Habgood R."/>
            <person name="Hainaut M."/>
            <person name="Harispe M.L."/>
            <person name="Henrissat B."/>
            <person name="Hilden K.S."/>
            <person name="Hope R."/>
            <person name="Hossain A."/>
            <person name="Karabika E."/>
            <person name="Karaffa L."/>
            <person name="Karanyi Z."/>
            <person name="Krasevec N."/>
            <person name="Kuo A."/>
            <person name="Kusch H."/>
            <person name="LaButti K."/>
            <person name="Lagendijk E.L."/>
            <person name="Lapidus A."/>
            <person name="Levasseur A."/>
            <person name="Lindquist E."/>
            <person name="Lipzen A."/>
            <person name="Logrieco A.F."/>
            <person name="MacCabe A."/>
            <person name="Maekelae M.R."/>
            <person name="Malavazi I."/>
            <person name="Melin P."/>
            <person name="Meyer V."/>
            <person name="Mielnichuk N."/>
            <person name="Miskei M."/>
            <person name="Molnar A.P."/>
            <person name="Mule G."/>
            <person name="Ngan C.Y."/>
            <person name="Orejas M."/>
            <person name="Orosz E."/>
            <person name="Ouedraogo J.P."/>
            <person name="Overkamp K.M."/>
            <person name="Park H.-S."/>
            <person name="Perrone G."/>
            <person name="Piumi F."/>
            <person name="Punt P.J."/>
            <person name="Ram A.F."/>
            <person name="Ramon A."/>
            <person name="Rauscher S."/>
            <person name="Record E."/>
            <person name="Riano-Pachon D.M."/>
            <person name="Robert V."/>
            <person name="Roehrig J."/>
            <person name="Ruller R."/>
            <person name="Salamov A."/>
            <person name="Salih N.S."/>
            <person name="Samson R.A."/>
            <person name="Sandor E."/>
            <person name="Sanguinetti M."/>
            <person name="Schuetze T."/>
            <person name="Sepcic K."/>
            <person name="Shelest E."/>
            <person name="Sherlock G."/>
            <person name="Sophianopoulou V."/>
            <person name="Squina F.M."/>
            <person name="Sun H."/>
            <person name="Susca A."/>
            <person name="Todd R.B."/>
            <person name="Tsang A."/>
            <person name="Unkles S.E."/>
            <person name="van de Wiele N."/>
            <person name="van Rossen-Uffink D."/>
            <person name="Oliveira J.V."/>
            <person name="Vesth T.C."/>
            <person name="Visser J."/>
            <person name="Yu J.-H."/>
            <person name="Zhou M."/>
            <person name="Andersen M.R."/>
            <person name="Archer D.B."/>
            <person name="Baker S.E."/>
            <person name="Benoit I."/>
            <person name="Brakhage A.A."/>
            <person name="Braus G.H."/>
            <person name="Fischer R."/>
            <person name="Frisvad J.C."/>
            <person name="Goldman G.H."/>
            <person name="Houbraken J."/>
            <person name="Oakley B."/>
            <person name="Pocsi I."/>
            <person name="Scazzocchio C."/>
            <person name="Seiboth B."/>
            <person name="vanKuyk P.A."/>
            <person name="Wortman J."/>
            <person name="Dyer P.S."/>
            <person name="Grigoriev I.V."/>
        </authorList>
    </citation>
    <scope>NUCLEOTIDE SEQUENCE [LARGE SCALE GENOMIC DNA]</scope>
    <source>
        <strain evidence="3">CBS 583.65</strain>
    </source>
</reference>
<gene>
    <name evidence="2" type="ORF">ASPVEDRAFT_86431</name>
</gene>
<accession>A0A1L9PU48</accession>
<dbReference type="RefSeq" id="XP_040670831.1">
    <property type="nucleotide sequence ID" value="XM_040817844.1"/>
</dbReference>
<dbReference type="OrthoDB" id="2107894at2759"/>
<dbReference type="Gene3D" id="3.60.70.12">
    <property type="entry name" value="L-amino peptidase D-ALA esterase/amidase"/>
    <property type="match status" value="1"/>
</dbReference>
<dbReference type="Proteomes" id="UP000184073">
    <property type="component" value="Unassembled WGS sequence"/>
</dbReference>
<proteinExistence type="inferred from homology"/>
<dbReference type="VEuPathDB" id="FungiDB:ASPVEDRAFT_86431"/>
<comment type="similarity">
    <text evidence="1">Belongs to the peptidase S58 family.</text>
</comment>
<dbReference type="PANTHER" id="PTHR36512">
    <property type="entry name" value="D-AMINOPEPTIDASE"/>
    <property type="match status" value="1"/>
</dbReference>